<dbReference type="Pfam" id="PF14774">
    <property type="entry name" value="FAM177"/>
    <property type="match status" value="1"/>
</dbReference>
<feature type="region of interest" description="Disordered" evidence="1">
    <location>
        <begin position="73"/>
        <end position="106"/>
    </location>
</feature>
<protein>
    <submittedName>
        <fullName evidence="2">Uncharacterized protein</fullName>
    </submittedName>
</protein>
<organism evidence="2">
    <name type="scientific">Pinguiococcus pyrenoidosus</name>
    <dbReference type="NCBI Taxonomy" id="172671"/>
    <lineage>
        <taxon>Eukaryota</taxon>
        <taxon>Sar</taxon>
        <taxon>Stramenopiles</taxon>
        <taxon>Ochrophyta</taxon>
        <taxon>Pinguiophyceae</taxon>
        <taxon>Pinguiochrysidales</taxon>
        <taxon>Pinguiochrysidaceae</taxon>
        <taxon>Pinguiococcus</taxon>
    </lineage>
</organism>
<evidence type="ECO:0000313" key="2">
    <source>
        <dbReference type="EMBL" id="CAD8255779.1"/>
    </source>
</evidence>
<dbReference type="AlphaFoldDB" id="A0A7R9U7I1"/>
<dbReference type="InterPro" id="IPR028260">
    <property type="entry name" value="FAM177"/>
</dbReference>
<sequence>MAAVDSTAETPTAEAQTSGFWGSWYGTSLSWVGGKALSTVEFIGEVVADVLGLNQSEYQWVIDSIQDDKERQEVQRQIAERRQEQDRQAELAMRQEQEDSSVDNAV</sequence>
<name>A0A7R9U7I1_9STRA</name>
<dbReference type="PANTHER" id="PTHR31206">
    <property type="entry name" value="LP10445P"/>
    <property type="match status" value="1"/>
</dbReference>
<evidence type="ECO:0000256" key="1">
    <source>
        <dbReference type="SAM" id="MobiDB-lite"/>
    </source>
</evidence>
<accession>A0A7R9U7I1</accession>
<gene>
    <name evidence="2" type="ORF">PPYR1160_LOCUS5271</name>
</gene>
<reference evidence="2" key="1">
    <citation type="submission" date="2021-01" db="EMBL/GenBank/DDBJ databases">
        <authorList>
            <person name="Corre E."/>
            <person name="Pelletier E."/>
            <person name="Niang G."/>
            <person name="Scheremetjew M."/>
            <person name="Finn R."/>
            <person name="Kale V."/>
            <person name="Holt S."/>
            <person name="Cochrane G."/>
            <person name="Meng A."/>
            <person name="Brown T."/>
            <person name="Cohen L."/>
        </authorList>
    </citation>
    <scope>NUCLEOTIDE SEQUENCE</scope>
    <source>
        <strain evidence="2">CCMP2078</strain>
    </source>
</reference>
<dbReference type="EMBL" id="HBEA01006852">
    <property type="protein sequence ID" value="CAD8255779.1"/>
    <property type="molecule type" value="Transcribed_RNA"/>
</dbReference>
<feature type="compositionally biased region" description="Polar residues" evidence="1">
    <location>
        <begin position="7"/>
        <end position="23"/>
    </location>
</feature>
<proteinExistence type="predicted"/>
<feature type="region of interest" description="Disordered" evidence="1">
    <location>
        <begin position="1"/>
        <end position="23"/>
    </location>
</feature>
<dbReference type="PANTHER" id="PTHR31206:SF1">
    <property type="entry name" value="LP10445P"/>
    <property type="match status" value="1"/>
</dbReference>
<feature type="compositionally biased region" description="Basic and acidic residues" evidence="1">
    <location>
        <begin position="73"/>
        <end position="97"/>
    </location>
</feature>